<reference evidence="3 4" key="1">
    <citation type="submission" date="2020-08" db="EMBL/GenBank/DDBJ databases">
        <title>Genomic Encyclopedia of Type Strains, Phase IV (KMG-IV): sequencing the most valuable type-strain genomes for metagenomic binning, comparative biology and taxonomic classification.</title>
        <authorList>
            <person name="Goeker M."/>
        </authorList>
    </citation>
    <scope>NUCLEOTIDE SEQUENCE [LARGE SCALE GENOMIC DNA]</scope>
    <source>
        <strain evidence="3 4">DSM 22198</strain>
    </source>
</reference>
<organism evidence="3 4">
    <name type="scientific">Nitrospirillum iridis</name>
    <dbReference type="NCBI Taxonomy" id="765888"/>
    <lineage>
        <taxon>Bacteria</taxon>
        <taxon>Pseudomonadati</taxon>
        <taxon>Pseudomonadota</taxon>
        <taxon>Alphaproteobacteria</taxon>
        <taxon>Rhodospirillales</taxon>
        <taxon>Azospirillaceae</taxon>
        <taxon>Nitrospirillum</taxon>
    </lineage>
</organism>
<evidence type="ECO:0000313" key="4">
    <source>
        <dbReference type="Proteomes" id="UP000539175"/>
    </source>
</evidence>
<dbReference type="AlphaFoldDB" id="A0A7X0EGC9"/>
<keyword evidence="1" id="KW-0680">Restriction system</keyword>
<keyword evidence="3" id="KW-0489">Methyltransferase</keyword>
<dbReference type="InterPro" id="IPR044946">
    <property type="entry name" value="Restrct_endonuc_typeI_TRD_sf"/>
</dbReference>
<dbReference type="GO" id="GO:0009007">
    <property type="term" value="F:site-specific DNA-methyltransferase (adenine-specific) activity"/>
    <property type="evidence" value="ECO:0007669"/>
    <property type="project" value="UniProtKB-EC"/>
</dbReference>
<gene>
    <name evidence="3" type="ORF">FHS74_005443</name>
</gene>
<dbReference type="EC" id="2.1.1.72" evidence="3"/>
<dbReference type="GO" id="GO:0032259">
    <property type="term" value="P:methylation"/>
    <property type="evidence" value="ECO:0007669"/>
    <property type="project" value="UniProtKB-KW"/>
</dbReference>
<dbReference type="GO" id="GO:0009307">
    <property type="term" value="P:DNA restriction-modification system"/>
    <property type="evidence" value="ECO:0007669"/>
    <property type="project" value="UniProtKB-KW"/>
</dbReference>
<comment type="caution">
    <text evidence="3">The sequence shown here is derived from an EMBL/GenBank/DDBJ whole genome shotgun (WGS) entry which is preliminary data.</text>
</comment>
<keyword evidence="4" id="KW-1185">Reference proteome</keyword>
<proteinExistence type="predicted"/>
<name>A0A7X0EGC9_9PROT</name>
<evidence type="ECO:0000256" key="2">
    <source>
        <dbReference type="ARBA" id="ARBA00023125"/>
    </source>
</evidence>
<evidence type="ECO:0000313" key="3">
    <source>
        <dbReference type="EMBL" id="MBB6254850.1"/>
    </source>
</evidence>
<dbReference type="EMBL" id="JACIIZ010000021">
    <property type="protein sequence ID" value="MBB6254850.1"/>
    <property type="molecule type" value="Genomic_DNA"/>
</dbReference>
<protein>
    <submittedName>
        <fullName evidence="3">Type I restriction enzyme M protein</fullName>
        <ecNumber evidence="3">2.1.1.72</ecNumber>
    </submittedName>
</protein>
<dbReference type="GO" id="GO:0003677">
    <property type="term" value="F:DNA binding"/>
    <property type="evidence" value="ECO:0007669"/>
    <property type="project" value="UniProtKB-KW"/>
</dbReference>
<accession>A0A7X0EGC9</accession>
<dbReference type="Proteomes" id="UP000539175">
    <property type="component" value="Unassembled WGS sequence"/>
</dbReference>
<keyword evidence="2" id="KW-0238">DNA-binding</keyword>
<dbReference type="RefSeq" id="WP_184807378.1">
    <property type="nucleotide sequence ID" value="NZ_JACIIZ010000021.1"/>
</dbReference>
<evidence type="ECO:0000256" key="1">
    <source>
        <dbReference type="ARBA" id="ARBA00022747"/>
    </source>
</evidence>
<sequence length="328" mass="36511">MSIRKPNWFSSETIMVSTAPTCGLTKGGRLLPIVDPTTGKRVQELDPETGAAVDAIDDRLAEDAMALSKGQQTDTLTFIPTADIDLRCAVPVYYDHRFRDQFNEAMKKPQFSGFETASIGALIGRGVLTVRGGHGSPSQDERIGDVPYIKVSDLRAGLVNINPTNRIPLSVAKKFWGGADSGLRAFDLLCPERTSKNIGDFCILLPGQERVVTTKEVIVLRPGPKANFDPFYLLWALSLRVVRDQWRRIIFMQTNREDVGKRYLEILLPVPPSRERAVEISEPFRTYYKTLATARSALSDYLDKEKQHHFFVSGAEKLSPTIDPDAGI</sequence>
<dbReference type="SUPFAM" id="SSF116734">
    <property type="entry name" value="DNA methylase specificity domain"/>
    <property type="match status" value="1"/>
</dbReference>
<keyword evidence="3" id="KW-0808">Transferase</keyword>
<dbReference type="Gene3D" id="3.90.220.20">
    <property type="entry name" value="DNA methylase specificity domains"/>
    <property type="match status" value="1"/>
</dbReference>